<keyword evidence="1" id="KW-1199">Hemostasis impairing toxin</keyword>
<dbReference type="AlphaFoldDB" id="A0AAV0W8I5"/>
<dbReference type="PRINTS" id="PR01210">
    <property type="entry name" value="GGTRANSPTASE"/>
</dbReference>
<evidence type="ECO:0000313" key="6">
    <source>
        <dbReference type="EMBL" id="CAI6352102.1"/>
    </source>
</evidence>
<dbReference type="InterPro" id="IPR000101">
    <property type="entry name" value="GGT_peptidase"/>
</dbReference>
<feature type="domain" description="Rhodanese" evidence="5">
    <location>
        <begin position="193"/>
        <end position="217"/>
    </location>
</feature>
<keyword evidence="4" id="KW-0472">Membrane</keyword>
<feature type="binding site" evidence="3">
    <location>
        <position position="525"/>
    </location>
    <ligand>
        <name>L-glutamate</name>
        <dbReference type="ChEBI" id="CHEBI:29985"/>
    </ligand>
</feature>
<name>A0AAV0W8I5_9HEMI</name>
<organism evidence="6 7">
    <name type="scientific">Macrosiphum euphorbiae</name>
    <name type="common">potato aphid</name>
    <dbReference type="NCBI Taxonomy" id="13131"/>
    <lineage>
        <taxon>Eukaryota</taxon>
        <taxon>Metazoa</taxon>
        <taxon>Ecdysozoa</taxon>
        <taxon>Arthropoda</taxon>
        <taxon>Hexapoda</taxon>
        <taxon>Insecta</taxon>
        <taxon>Pterygota</taxon>
        <taxon>Neoptera</taxon>
        <taxon>Paraneoptera</taxon>
        <taxon>Hemiptera</taxon>
        <taxon>Sternorrhyncha</taxon>
        <taxon>Aphidomorpha</taxon>
        <taxon>Aphidoidea</taxon>
        <taxon>Aphididae</taxon>
        <taxon>Macrosiphini</taxon>
        <taxon>Macrosiphum</taxon>
    </lineage>
</organism>
<dbReference type="PANTHER" id="PTHR11686">
    <property type="entry name" value="GAMMA GLUTAMYL TRANSPEPTIDASE"/>
    <property type="match status" value="1"/>
</dbReference>
<dbReference type="PANTHER" id="PTHR11686:SF9">
    <property type="entry name" value="RE13973P"/>
    <property type="match status" value="1"/>
</dbReference>
<dbReference type="InterPro" id="IPR029055">
    <property type="entry name" value="Ntn_hydrolases_N"/>
</dbReference>
<dbReference type="SUPFAM" id="SSF56235">
    <property type="entry name" value="N-terminal nucleophile aminohydrolases (Ntn hydrolases)"/>
    <property type="match status" value="1"/>
</dbReference>
<dbReference type="Pfam" id="PF01019">
    <property type="entry name" value="G_glu_transpept"/>
    <property type="match status" value="1"/>
</dbReference>
<feature type="binding site" evidence="3">
    <location>
        <position position="474"/>
    </location>
    <ligand>
        <name>L-glutamate</name>
        <dbReference type="ChEBI" id="CHEBI:29985"/>
    </ligand>
</feature>
<evidence type="ECO:0000256" key="1">
    <source>
        <dbReference type="ARBA" id="ARBA00084097"/>
    </source>
</evidence>
<dbReference type="GO" id="GO:0006751">
    <property type="term" value="P:glutathione catabolic process"/>
    <property type="evidence" value="ECO:0007669"/>
    <property type="project" value="InterPro"/>
</dbReference>
<feature type="transmembrane region" description="Helical" evidence="4">
    <location>
        <begin position="42"/>
        <end position="64"/>
    </location>
</feature>
<dbReference type="PROSITE" id="PS50206">
    <property type="entry name" value="RHODANESE_3"/>
    <property type="match status" value="1"/>
</dbReference>
<proteinExistence type="predicted"/>
<sequence>MDKNSYNNVDSDVNISSFDVNDKTPILGSPHKNSSRLLSKRCLILVLVGVVLLFAVSVASIVVFSKYYGFNTRTPDPEFPLPPSSMPMGLYRKVGVVSNGGPCAQIGVDVMAKGGNAIDAAIATILCDGVVCPHQMGVGGGFIMSFYNATTKKVMSINARETAPAAAKTNMFVKDPMSSINGGLAVGILGAFKGYSDIYNLYGGGVSWKSLFEPTIKLCEDGIKISKHLEISLKDDVELIKADPMLRQTFFDENTRRSKKTGEIYKLPKLAETLRTVAEEGVDAIYNGSLASKIVDDLQKVNGIITKEDLANYYVEIEESFSVKLKNGYTIHAGPPPGSGIILAFILRILDGILPAPNAGLDAHRLVEAFKFGYGERTHLGDHKFVNVSQIYDKVKSDSYIDSIRNKISDNFTSSDPKYYGADFVMPDNHGTANLATIDQMGNVVVCTNTINTHFGSGFMSPNTGIIFNNQMNDFSTPGVSNHYGIPSSPSNYIKPGKRPMSSMCPTIFTDENGDFALAAGAAGGSKITLATSYASALRLWYNKTLKEVIDKPRIYHQLMPMQVQYEYGTTRGVVQKLKDIGHTVIRLKDNGGSGGSAASAIARSPSGMIEAMPDFRRKGNSSGY</sequence>
<dbReference type="FunFam" id="1.10.246.130:FF:000001">
    <property type="entry name" value="Gamma-glutamyltransferase 5 isoform 1"/>
    <property type="match status" value="1"/>
</dbReference>
<dbReference type="GO" id="GO:0005886">
    <property type="term" value="C:plasma membrane"/>
    <property type="evidence" value="ECO:0007669"/>
    <property type="project" value="TreeGrafter"/>
</dbReference>
<dbReference type="InterPro" id="IPR043138">
    <property type="entry name" value="GGT_lsub"/>
</dbReference>
<feature type="binding site" evidence="3">
    <location>
        <begin position="450"/>
        <end position="452"/>
    </location>
    <ligand>
        <name>L-glutamate</name>
        <dbReference type="ChEBI" id="CHEBI:29985"/>
    </ligand>
</feature>
<reference evidence="6 7" key="1">
    <citation type="submission" date="2023-01" db="EMBL/GenBank/DDBJ databases">
        <authorList>
            <person name="Whitehead M."/>
        </authorList>
    </citation>
    <scope>NUCLEOTIDE SEQUENCE [LARGE SCALE GENOMIC DNA]</scope>
</reference>
<evidence type="ECO:0000256" key="3">
    <source>
        <dbReference type="PIRSR" id="PIRSR600101-2"/>
    </source>
</evidence>
<dbReference type="Gene3D" id="3.60.20.40">
    <property type="match status" value="1"/>
</dbReference>
<dbReference type="Proteomes" id="UP001160148">
    <property type="component" value="Unassembled WGS sequence"/>
</dbReference>
<keyword evidence="4" id="KW-0812">Transmembrane</keyword>
<dbReference type="InterPro" id="IPR043137">
    <property type="entry name" value="GGT_ssub_C"/>
</dbReference>
<evidence type="ECO:0000259" key="5">
    <source>
        <dbReference type="PROSITE" id="PS50206"/>
    </source>
</evidence>
<evidence type="ECO:0000256" key="2">
    <source>
        <dbReference type="PIRSR" id="PIRSR600101-1"/>
    </source>
</evidence>
<feature type="binding site" evidence="3">
    <location>
        <begin position="502"/>
        <end position="503"/>
    </location>
    <ligand>
        <name>L-glutamate</name>
        <dbReference type="ChEBI" id="CHEBI:29985"/>
    </ligand>
</feature>
<feature type="binding site" evidence="3">
    <location>
        <position position="160"/>
    </location>
    <ligand>
        <name>L-glutamate</name>
        <dbReference type="ChEBI" id="CHEBI:29985"/>
    </ligand>
</feature>
<gene>
    <name evidence="6" type="ORF">MEUPH1_LOCUS8388</name>
</gene>
<comment type="caution">
    <text evidence="6">The sequence shown here is derived from an EMBL/GenBank/DDBJ whole genome shotgun (WGS) entry which is preliminary data.</text>
</comment>
<evidence type="ECO:0000256" key="4">
    <source>
        <dbReference type="SAM" id="Phobius"/>
    </source>
</evidence>
<dbReference type="FunFam" id="3.60.20.40:FF:000001">
    <property type="entry name" value="Gamma-glutamyltranspeptidase 1"/>
    <property type="match status" value="1"/>
</dbReference>
<dbReference type="NCBIfam" id="TIGR00066">
    <property type="entry name" value="g_glut_trans"/>
    <property type="match status" value="1"/>
</dbReference>
<dbReference type="EMBL" id="CARXXK010000001">
    <property type="protein sequence ID" value="CAI6352102.1"/>
    <property type="molecule type" value="Genomic_DNA"/>
</dbReference>
<dbReference type="Gene3D" id="1.10.246.130">
    <property type="match status" value="1"/>
</dbReference>
<accession>A0AAV0W8I5</accession>
<feature type="active site" description="Nucleophile" evidence="2">
    <location>
        <position position="432"/>
    </location>
</feature>
<keyword evidence="1" id="KW-1202">Platelet aggregation activating toxin</keyword>
<evidence type="ECO:0000313" key="7">
    <source>
        <dbReference type="Proteomes" id="UP001160148"/>
    </source>
</evidence>
<keyword evidence="7" id="KW-1185">Reference proteome</keyword>
<keyword evidence="4" id="KW-1133">Transmembrane helix</keyword>
<protein>
    <recommendedName>
        <fullName evidence="5">Rhodanese domain-containing protein</fullName>
    </recommendedName>
</protein>
<dbReference type="GO" id="GO:0036374">
    <property type="term" value="F:glutathione hydrolase activity"/>
    <property type="evidence" value="ECO:0007669"/>
    <property type="project" value="InterPro"/>
</dbReference>
<keyword evidence="1" id="KW-0800">Toxin</keyword>
<dbReference type="InterPro" id="IPR001763">
    <property type="entry name" value="Rhodanese-like_dom"/>
</dbReference>